<dbReference type="HAMAP" id="MF_00227">
    <property type="entry name" value="RNase_P"/>
    <property type="match status" value="1"/>
</dbReference>
<evidence type="ECO:0000256" key="7">
    <source>
        <dbReference type="NCBIfam" id="TIGR00188"/>
    </source>
</evidence>
<keyword evidence="3 6" id="KW-0255">Endonuclease</keyword>
<evidence type="ECO:0000256" key="5">
    <source>
        <dbReference type="ARBA" id="ARBA00022884"/>
    </source>
</evidence>
<evidence type="ECO:0000256" key="4">
    <source>
        <dbReference type="ARBA" id="ARBA00022801"/>
    </source>
</evidence>
<comment type="subunit">
    <text evidence="6">Consists of a catalytic RNA component (M1 or rnpB) and a protein subunit.</text>
</comment>
<dbReference type="GO" id="GO:0001682">
    <property type="term" value="P:tRNA 5'-leader removal"/>
    <property type="evidence" value="ECO:0007669"/>
    <property type="project" value="UniProtKB-UniRule"/>
</dbReference>
<comment type="similarity">
    <text evidence="6">Belongs to the RnpA family.</text>
</comment>
<keyword evidence="5 6" id="KW-0694">RNA-binding</keyword>
<dbReference type="GO" id="GO:0030677">
    <property type="term" value="C:ribonuclease P complex"/>
    <property type="evidence" value="ECO:0007669"/>
    <property type="project" value="TreeGrafter"/>
</dbReference>
<evidence type="ECO:0000256" key="1">
    <source>
        <dbReference type="ARBA" id="ARBA00022694"/>
    </source>
</evidence>
<keyword evidence="9" id="KW-1185">Reference proteome</keyword>
<proteinExistence type="inferred from homology"/>
<comment type="catalytic activity">
    <reaction evidence="6">
        <text>Endonucleolytic cleavage of RNA, removing 5'-extranucleotides from tRNA precursor.</text>
        <dbReference type="EC" id="3.1.26.5"/>
    </reaction>
</comment>
<gene>
    <name evidence="6" type="primary">rnpA</name>
    <name evidence="8" type="ORF">AOQ87_01970</name>
</gene>
<dbReference type="Proteomes" id="UP000242793">
    <property type="component" value="Chromosome"/>
</dbReference>
<sequence length="114" mass="14204">MKFPKCLRLSKKRDFDRIFRDPEKIFLHGITMLVKKNSLKYPRLGLMVSKKNIKKSFARNKIKRLFREYFRINYIYFKKMDFVILVKKDLKNLKNIKINAMLNRLWERYHIFRK</sequence>
<keyword evidence="4 6" id="KW-0378">Hydrolase</keyword>
<dbReference type="Gene3D" id="3.30.230.10">
    <property type="match status" value="1"/>
</dbReference>
<dbReference type="GO" id="GO:0042781">
    <property type="term" value="F:3'-tRNA processing endoribonuclease activity"/>
    <property type="evidence" value="ECO:0007669"/>
    <property type="project" value="TreeGrafter"/>
</dbReference>
<evidence type="ECO:0000256" key="3">
    <source>
        <dbReference type="ARBA" id="ARBA00022759"/>
    </source>
</evidence>
<name>A0A1V0HKZ5_9ENTR</name>
<accession>A0A1V0HKZ5</accession>
<dbReference type="GO" id="GO:0000049">
    <property type="term" value="F:tRNA binding"/>
    <property type="evidence" value="ECO:0007669"/>
    <property type="project" value="UniProtKB-UniRule"/>
</dbReference>
<dbReference type="InterPro" id="IPR014721">
    <property type="entry name" value="Ribsml_uS5_D2-typ_fold_subgr"/>
</dbReference>
<keyword evidence="1 6" id="KW-0819">tRNA processing</keyword>
<dbReference type="EMBL" id="CP012839">
    <property type="protein sequence ID" value="ARC53412.1"/>
    <property type="molecule type" value="Genomic_DNA"/>
</dbReference>
<dbReference type="PANTHER" id="PTHR33992:SF1">
    <property type="entry name" value="RIBONUCLEASE P PROTEIN COMPONENT"/>
    <property type="match status" value="1"/>
</dbReference>
<evidence type="ECO:0000256" key="2">
    <source>
        <dbReference type="ARBA" id="ARBA00022722"/>
    </source>
</evidence>
<dbReference type="STRING" id="428411.AOQ87_01970"/>
<dbReference type="NCBIfam" id="TIGR00188">
    <property type="entry name" value="rnpA"/>
    <property type="match status" value="1"/>
</dbReference>
<keyword evidence="2 6" id="KW-0540">Nuclease</keyword>
<protein>
    <recommendedName>
        <fullName evidence="6 7">Ribonuclease P protein component</fullName>
        <shortName evidence="6">RNase P protein</shortName>
        <shortName evidence="6">RNaseP protein</shortName>
        <ecNumber evidence="6 7">3.1.26.5</ecNumber>
    </recommendedName>
    <alternativeName>
        <fullName evidence="6">Protein C5</fullName>
    </alternativeName>
</protein>
<reference evidence="8 9" key="1">
    <citation type="submission" date="2015-10" db="EMBL/GenBank/DDBJ databases">
        <title>Survey of human and primate louse endosymbionts.</title>
        <authorList>
            <person name="Boyd B.M."/>
        </authorList>
    </citation>
    <scope>NUCLEOTIDE SEQUENCE [LARGE SCALE GENOMIC DNA]</scope>
    <source>
        <strain evidence="8 9">PTSK</strain>
    </source>
</reference>
<dbReference type="EC" id="3.1.26.5" evidence="6 7"/>
<dbReference type="InterPro" id="IPR020568">
    <property type="entry name" value="Ribosomal_Su5_D2-typ_SF"/>
</dbReference>
<dbReference type="SUPFAM" id="SSF54211">
    <property type="entry name" value="Ribosomal protein S5 domain 2-like"/>
    <property type="match status" value="1"/>
</dbReference>
<dbReference type="Pfam" id="PF00825">
    <property type="entry name" value="Ribonuclease_P"/>
    <property type="match status" value="1"/>
</dbReference>
<dbReference type="AlphaFoldDB" id="A0A1V0HKZ5"/>
<dbReference type="GO" id="GO:0004526">
    <property type="term" value="F:ribonuclease P activity"/>
    <property type="evidence" value="ECO:0007669"/>
    <property type="project" value="UniProtKB-UniRule"/>
</dbReference>
<evidence type="ECO:0000313" key="9">
    <source>
        <dbReference type="Proteomes" id="UP000242793"/>
    </source>
</evidence>
<dbReference type="RefSeq" id="WP_080626617.1">
    <property type="nucleotide sequence ID" value="NZ_CP012839.1"/>
</dbReference>
<evidence type="ECO:0000256" key="6">
    <source>
        <dbReference type="HAMAP-Rule" id="MF_00227"/>
    </source>
</evidence>
<comment type="function">
    <text evidence="6">RNaseP catalyzes the removal of the 5'-leader sequence from pre-tRNA to produce the mature 5'-terminus. It can also cleave other RNA substrates such as 4.5S RNA. The protein component plays an auxiliary but essential role in vivo by binding to the 5'-leader sequence and broadening the substrate specificity of the ribozyme.</text>
</comment>
<evidence type="ECO:0000313" key="8">
    <source>
        <dbReference type="EMBL" id="ARC53412.1"/>
    </source>
</evidence>
<dbReference type="KEGG" id="rped:AOQ87_01970"/>
<dbReference type="PANTHER" id="PTHR33992">
    <property type="entry name" value="RIBONUCLEASE P PROTEIN COMPONENT"/>
    <property type="match status" value="1"/>
</dbReference>
<organism evidence="8 9">
    <name type="scientific">Candidatus Riesia pediculischaeffi</name>
    <dbReference type="NCBI Taxonomy" id="428411"/>
    <lineage>
        <taxon>Bacteria</taxon>
        <taxon>Pseudomonadati</taxon>
        <taxon>Pseudomonadota</taxon>
        <taxon>Gammaproteobacteria</taxon>
        <taxon>Enterobacterales</taxon>
        <taxon>Enterobacteriaceae</taxon>
        <taxon>Candidatus Riesia</taxon>
    </lineage>
</organism>
<dbReference type="InterPro" id="IPR000100">
    <property type="entry name" value="RNase_P"/>
</dbReference>